<feature type="compositionally biased region" description="Low complexity" evidence="1">
    <location>
        <begin position="64"/>
        <end position="78"/>
    </location>
</feature>
<evidence type="ECO:0000256" key="2">
    <source>
        <dbReference type="SAM" id="Phobius"/>
    </source>
</evidence>
<dbReference type="STRING" id="380248.SAMN05216251_109196"/>
<dbReference type="Proteomes" id="UP000199323">
    <property type="component" value="Unassembled WGS sequence"/>
</dbReference>
<organism evidence="3 4">
    <name type="scientific">Actinacidiphila alni</name>
    <dbReference type="NCBI Taxonomy" id="380248"/>
    <lineage>
        <taxon>Bacteria</taxon>
        <taxon>Bacillati</taxon>
        <taxon>Actinomycetota</taxon>
        <taxon>Actinomycetes</taxon>
        <taxon>Kitasatosporales</taxon>
        <taxon>Streptomycetaceae</taxon>
        <taxon>Actinacidiphila</taxon>
    </lineage>
</organism>
<dbReference type="EMBL" id="FONG01000009">
    <property type="protein sequence ID" value="SFF19171.1"/>
    <property type="molecule type" value="Genomic_DNA"/>
</dbReference>
<evidence type="ECO:0000313" key="3">
    <source>
        <dbReference type="EMBL" id="SFF19171.1"/>
    </source>
</evidence>
<keyword evidence="4" id="KW-1185">Reference proteome</keyword>
<dbReference type="RefSeq" id="WP_093714486.1">
    <property type="nucleotide sequence ID" value="NZ_FONG01000009.1"/>
</dbReference>
<reference evidence="3 4" key="1">
    <citation type="submission" date="2016-10" db="EMBL/GenBank/DDBJ databases">
        <authorList>
            <person name="de Groot N.N."/>
        </authorList>
    </citation>
    <scope>NUCLEOTIDE SEQUENCE [LARGE SCALE GENOMIC DNA]</scope>
    <source>
        <strain evidence="3 4">CGMCC 4.3510</strain>
    </source>
</reference>
<gene>
    <name evidence="3" type="ORF">SAMN05216251_109196</name>
</gene>
<sequence length="235" mass="24562">MPPGGYGYPQGPGGPGGYPPPPPPNNNKRNLLIGLVVLLVVAGIGTAVALSGGGGDDKDQANKPTGTPTVTLPTGLPTDMPTFSTEPIPSFTEPSDDPIETPTDDPFTDLPTTTPTEKVVPYVVLSPGKCFDAPTLTPTIDTVTTKSCSSAHDGQVVANETLSGTFTDDQDIQSKALELCTADAKKHLPADGRLYYPYALFPKLTTYELQGRKTVTCSLTLNNGTNSKKLYAPLG</sequence>
<keyword evidence="2" id="KW-0472">Membrane</keyword>
<dbReference type="OrthoDB" id="3854759at2"/>
<feature type="transmembrane region" description="Helical" evidence="2">
    <location>
        <begin position="31"/>
        <end position="50"/>
    </location>
</feature>
<protein>
    <recommendedName>
        <fullName evidence="5">Septum formation-related domain-containing protein</fullName>
    </recommendedName>
</protein>
<dbReference type="AlphaFoldDB" id="A0A1I2GRG7"/>
<feature type="region of interest" description="Disordered" evidence="1">
    <location>
        <begin position="49"/>
        <end position="100"/>
    </location>
</feature>
<feature type="compositionally biased region" description="Gly residues" evidence="1">
    <location>
        <begin position="1"/>
        <end position="16"/>
    </location>
</feature>
<accession>A0A1I2GRG7</accession>
<evidence type="ECO:0000256" key="1">
    <source>
        <dbReference type="SAM" id="MobiDB-lite"/>
    </source>
</evidence>
<keyword evidence="2" id="KW-0812">Transmembrane</keyword>
<keyword evidence="2" id="KW-1133">Transmembrane helix</keyword>
<evidence type="ECO:0000313" key="4">
    <source>
        <dbReference type="Proteomes" id="UP000199323"/>
    </source>
</evidence>
<feature type="region of interest" description="Disordered" evidence="1">
    <location>
        <begin position="1"/>
        <end position="25"/>
    </location>
</feature>
<name>A0A1I2GRG7_9ACTN</name>
<proteinExistence type="predicted"/>
<evidence type="ECO:0008006" key="5">
    <source>
        <dbReference type="Google" id="ProtNLM"/>
    </source>
</evidence>